<feature type="region of interest" description="Disordered" evidence="1">
    <location>
        <begin position="854"/>
        <end position="884"/>
    </location>
</feature>
<dbReference type="InterPro" id="IPR011990">
    <property type="entry name" value="TPR-like_helical_dom_sf"/>
</dbReference>
<feature type="compositionally biased region" description="Low complexity" evidence="1">
    <location>
        <begin position="601"/>
        <end position="611"/>
    </location>
</feature>
<reference evidence="2" key="2">
    <citation type="submission" date="2023-05" db="EMBL/GenBank/DDBJ databases">
        <authorList>
            <consortium name="Lawrence Berkeley National Laboratory"/>
            <person name="Steindorff A."/>
            <person name="Hensen N."/>
            <person name="Bonometti L."/>
            <person name="Westerberg I."/>
            <person name="Brannstrom I.O."/>
            <person name="Guillou S."/>
            <person name="Cros-Aarteil S."/>
            <person name="Calhoun S."/>
            <person name="Haridas S."/>
            <person name="Kuo A."/>
            <person name="Mondo S."/>
            <person name="Pangilinan J."/>
            <person name="Riley R."/>
            <person name="Labutti K."/>
            <person name="Andreopoulos B."/>
            <person name="Lipzen A."/>
            <person name="Chen C."/>
            <person name="Yanf M."/>
            <person name="Daum C."/>
            <person name="Ng V."/>
            <person name="Clum A."/>
            <person name="Ohm R."/>
            <person name="Martin F."/>
            <person name="Silar P."/>
            <person name="Natvig D."/>
            <person name="Lalanne C."/>
            <person name="Gautier V."/>
            <person name="Ament-Velasquez S.L."/>
            <person name="Kruys A."/>
            <person name="Hutchinson M.I."/>
            <person name="Powell A.J."/>
            <person name="Barry K."/>
            <person name="Miller A.N."/>
            <person name="Grigoriev I.V."/>
            <person name="Debuchy R."/>
            <person name="Gladieux P."/>
            <person name="Thoren M.H."/>
            <person name="Johannesson H."/>
        </authorList>
    </citation>
    <scope>NUCLEOTIDE SEQUENCE</scope>
    <source>
        <strain evidence="2">CBS 757.83</strain>
    </source>
</reference>
<keyword evidence="3" id="KW-1185">Reference proteome</keyword>
<proteinExistence type="predicted"/>
<feature type="compositionally biased region" description="Polar residues" evidence="1">
    <location>
        <begin position="560"/>
        <end position="569"/>
    </location>
</feature>
<dbReference type="EMBL" id="MU863668">
    <property type="protein sequence ID" value="KAK4097774.1"/>
    <property type="molecule type" value="Genomic_DNA"/>
</dbReference>
<feature type="compositionally biased region" description="Acidic residues" evidence="1">
    <location>
        <begin position="456"/>
        <end position="468"/>
    </location>
</feature>
<protein>
    <submittedName>
        <fullName evidence="2">Uncharacterized protein</fullName>
    </submittedName>
</protein>
<name>A0AAN6PW69_9PEZI</name>
<feature type="region of interest" description="Disordered" evidence="1">
    <location>
        <begin position="1293"/>
        <end position="1317"/>
    </location>
</feature>
<feature type="region of interest" description="Disordered" evidence="1">
    <location>
        <begin position="972"/>
        <end position="999"/>
    </location>
</feature>
<dbReference type="SUPFAM" id="SSF48452">
    <property type="entry name" value="TPR-like"/>
    <property type="match status" value="1"/>
</dbReference>
<feature type="compositionally biased region" description="Basic and acidic residues" evidence="1">
    <location>
        <begin position="403"/>
        <end position="414"/>
    </location>
</feature>
<feature type="compositionally biased region" description="Basic and acidic residues" evidence="1">
    <location>
        <begin position="500"/>
        <end position="526"/>
    </location>
</feature>
<dbReference type="Proteomes" id="UP001305647">
    <property type="component" value="Unassembled WGS sequence"/>
</dbReference>
<feature type="compositionally biased region" description="Basic residues" evidence="1">
    <location>
        <begin position="855"/>
        <end position="867"/>
    </location>
</feature>
<feature type="compositionally biased region" description="Polar residues" evidence="1">
    <location>
        <begin position="335"/>
        <end position="349"/>
    </location>
</feature>
<organism evidence="2 3">
    <name type="scientific">Parathielavia hyrcaniae</name>
    <dbReference type="NCBI Taxonomy" id="113614"/>
    <lineage>
        <taxon>Eukaryota</taxon>
        <taxon>Fungi</taxon>
        <taxon>Dikarya</taxon>
        <taxon>Ascomycota</taxon>
        <taxon>Pezizomycotina</taxon>
        <taxon>Sordariomycetes</taxon>
        <taxon>Sordariomycetidae</taxon>
        <taxon>Sordariales</taxon>
        <taxon>Chaetomiaceae</taxon>
        <taxon>Parathielavia</taxon>
    </lineage>
</organism>
<feature type="compositionally biased region" description="Polar residues" evidence="1">
    <location>
        <begin position="39"/>
        <end position="62"/>
    </location>
</feature>
<reference evidence="2" key="1">
    <citation type="journal article" date="2023" name="Mol. Phylogenet. Evol.">
        <title>Genome-scale phylogeny and comparative genomics of the fungal order Sordariales.</title>
        <authorList>
            <person name="Hensen N."/>
            <person name="Bonometti L."/>
            <person name="Westerberg I."/>
            <person name="Brannstrom I.O."/>
            <person name="Guillou S."/>
            <person name="Cros-Aarteil S."/>
            <person name="Calhoun S."/>
            <person name="Haridas S."/>
            <person name="Kuo A."/>
            <person name="Mondo S."/>
            <person name="Pangilinan J."/>
            <person name="Riley R."/>
            <person name="LaButti K."/>
            <person name="Andreopoulos B."/>
            <person name="Lipzen A."/>
            <person name="Chen C."/>
            <person name="Yan M."/>
            <person name="Daum C."/>
            <person name="Ng V."/>
            <person name="Clum A."/>
            <person name="Steindorff A."/>
            <person name="Ohm R.A."/>
            <person name="Martin F."/>
            <person name="Silar P."/>
            <person name="Natvig D.O."/>
            <person name="Lalanne C."/>
            <person name="Gautier V."/>
            <person name="Ament-Velasquez S.L."/>
            <person name="Kruys A."/>
            <person name="Hutchinson M.I."/>
            <person name="Powell A.J."/>
            <person name="Barry K."/>
            <person name="Miller A.N."/>
            <person name="Grigoriev I.V."/>
            <person name="Debuchy R."/>
            <person name="Gladieux P."/>
            <person name="Hiltunen Thoren M."/>
            <person name="Johannesson H."/>
        </authorList>
    </citation>
    <scope>NUCLEOTIDE SEQUENCE</scope>
    <source>
        <strain evidence="2">CBS 757.83</strain>
    </source>
</reference>
<feature type="region of interest" description="Disordered" evidence="1">
    <location>
        <begin position="314"/>
        <end position="349"/>
    </location>
</feature>
<gene>
    <name evidence="2" type="ORF">N658DRAFT_488945</name>
</gene>
<accession>A0AAN6PW69</accession>
<feature type="region of interest" description="Disordered" evidence="1">
    <location>
        <begin position="403"/>
        <end position="789"/>
    </location>
</feature>
<comment type="caution">
    <text evidence="2">The sequence shown here is derived from an EMBL/GenBank/DDBJ whole genome shotgun (WGS) entry which is preliminary data.</text>
</comment>
<feature type="compositionally biased region" description="Low complexity" evidence="1">
    <location>
        <begin position="976"/>
        <end position="992"/>
    </location>
</feature>
<feature type="compositionally biased region" description="Basic and acidic residues" evidence="1">
    <location>
        <begin position="576"/>
        <end position="598"/>
    </location>
</feature>
<evidence type="ECO:0000313" key="3">
    <source>
        <dbReference type="Proteomes" id="UP001305647"/>
    </source>
</evidence>
<sequence>MAISNICALTGYGDRPNPISAALQAFSRDDLKPPEFQDQPMQEATTSTFETPSPRATTAASDSTNQLPNALRLFTATYDVVCRRFGDPNILPFLHVSLVFVRHLTFCPDAVAYLAPHFPWKLTTFMLNTLLNGSSSSENVSPGSGLARFLEDTRFPGALEEGKDVKERAKRDGPRKRPLPEDFVMRGFPWVESYLPDGWFVMDERIDDDEKYFKLPSMTEERRERVVWLGGHIVERECGKWLMFDKDTQRFGVNPEYEVELDLENQIPHYCLLTSRVHDAVDFARNELHPLEVSPALAALSLELNARNKVKSGRVTGAGKGVDAAPDDNDALEPSVTSMSGPGNESHISPITLHAEQDRPVLVFPISDPSPVCVRWSRIPVDRCPKHPNGSTFCRRFLKAKADDKGNKGDEPKPADAGLSLPLPNSQLDADHTTNEMCLATPPQVVQSWARTPTLPDDESTSELEPADAEPRLQPQSPSGAAFGHGFDLPQRSGSRGLSQHRDHRDDDRTSSPEHPHLFTPDDRGESMACSLTLPDDESTSELESADAELDLADAEPRLQPQSRCGTASSRRHRGHRDDGDRTVAESDWLKPAADPHRRSQSPQSAASSPRVETQQWPDPSVQDDGREQNEGFAAPQRHKRPSAGQDHANLQHDMGRHCQYSPDDGGVYSPVEDSVARHGQDDDVAQPPRKRRGIRTSSPTTRRTPVPQTRRHRSSQAQRQTTKRLKPRRSQCLSDVSEDQGPQGEGGSVAPPRAQEVQPPASQVGAKRQRHLGRHRHSRTDDGEDYCPSVCSDTETDRTPAATFEEWPLGNAVLKRVTMNGSPPTFMLQFTCGPCADHGAGYHGTENRDTVSSAKRHCLAKPRSKGSTKDEDKPTSTSRRARYTPADDAKIRQLKEQGHSWIAIAKHFPRRRAGAIEPRLLPNKPNAPRLHALSPMDPRREQILHWILTEEYIIKTDYVKPCEEGTALIDDPVVDDVPSSTASSSTAPPDTLTGAADDPLIPTTAEIERVFHDGRATWTRLVKMAEALPLHVLPVGCADPSIMLQDVPALPARLPRKGGFLTGRPLWHVPDPEADCARGEKPDPASENLDFQYSHGVCKHFRLSFSKPVACSVHAAQPPSPDDGLQAAQKGLAILTMCWSYILSTRLLELQGRKVVYTQHFLVPTATSTLQDTASDIILRLPASTSPALVRWLAALLSPMPGWSGDGNRPDFPPWAAFCSGPLRFGIVVSRASSPPDEQPPSPPTSVQATDLLIELCTIYDLLDGPPSELTPATAAFLAALALPFARDDDHNPRFPSPGSMVPTTSPLPSKPPTEPSRIRQYTADLRYYMTLSMHPRSLGSVLWSIFWQPSVPPNLVSPWLASISTVLTSTPNPTQLARVFLLRRPRVALWWVGLLLLGDLPTLHSRITRYLSTTEERWGFGSLARPDIAAAAWTGAPQSFLDEPSQNPYGAGKIDQQIARCDLLRHRYNFRLQDETSLPLSWTPFGSIPRKFVEPDLWPWLDRGHVREYVHWVWWIKQGRANTNTNTNTNTSLHYDVQFGFRRDTGRFVANVPDHLDITRARGRRARHGSIKIEPSRASTARMVSHCMQDITGDIDTAILALPGADDHPWLKDWIETTRE</sequence>
<feature type="compositionally biased region" description="Low complexity" evidence="1">
    <location>
        <begin position="696"/>
        <end position="709"/>
    </location>
</feature>
<feature type="compositionally biased region" description="Basic residues" evidence="1">
    <location>
        <begin position="768"/>
        <end position="779"/>
    </location>
</feature>
<feature type="region of interest" description="Disordered" evidence="1">
    <location>
        <begin position="32"/>
        <end position="62"/>
    </location>
</feature>
<feature type="compositionally biased region" description="Acidic residues" evidence="1">
    <location>
        <begin position="535"/>
        <end position="554"/>
    </location>
</feature>
<evidence type="ECO:0000313" key="2">
    <source>
        <dbReference type="EMBL" id="KAK4097774.1"/>
    </source>
</evidence>
<evidence type="ECO:0000256" key="1">
    <source>
        <dbReference type="SAM" id="MobiDB-lite"/>
    </source>
</evidence>